<dbReference type="Proteomes" id="UP001163821">
    <property type="component" value="Unassembled WGS sequence"/>
</dbReference>
<evidence type="ECO:0000313" key="1">
    <source>
        <dbReference type="EMBL" id="MCW0484668.1"/>
    </source>
</evidence>
<keyword evidence="2" id="KW-1185">Reference proteome</keyword>
<gene>
    <name evidence="1" type="ORF">N2K84_18180</name>
</gene>
<dbReference type="AlphaFoldDB" id="A0AA42C762"/>
<sequence length="40" mass="4511">MKKVSKAVPESQITKYIDECLQLAKKYEEDILAGNIVVSK</sequence>
<proteinExistence type="predicted"/>
<name>A0AA42C762_9BACT</name>
<dbReference type="RefSeq" id="WP_282593256.1">
    <property type="nucleotide sequence ID" value="NZ_JAPAAF010000045.1"/>
</dbReference>
<protein>
    <submittedName>
        <fullName evidence="1">Uncharacterized protein</fullName>
    </submittedName>
</protein>
<accession>A0AA42C762</accession>
<organism evidence="1 2">
    <name type="scientific">Gaoshiqia sediminis</name>
    <dbReference type="NCBI Taxonomy" id="2986998"/>
    <lineage>
        <taxon>Bacteria</taxon>
        <taxon>Pseudomonadati</taxon>
        <taxon>Bacteroidota</taxon>
        <taxon>Bacteroidia</taxon>
        <taxon>Marinilabiliales</taxon>
        <taxon>Prolixibacteraceae</taxon>
        <taxon>Gaoshiqia</taxon>
    </lineage>
</organism>
<evidence type="ECO:0000313" key="2">
    <source>
        <dbReference type="Proteomes" id="UP001163821"/>
    </source>
</evidence>
<reference evidence="1" key="1">
    <citation type="submission" date="2022-10" db="EMBL/GenBank/DDBJ databases">
        <title>Gaoshiqiia sediminis gen. nov., sp. nov., isolated from coastal sediment.</title>
        <authorList>
            <person name="Yu W.X."/>
            <person name="Mu D.S."/>
            <person name="Du J.Z."/>
            <person name="Liang Y.Q."/>
        </authorList>
    </citation>
    <scope>NUCLEOTIDE SEQUENCE</scope>
    <source>
        <strain evidence="1">A06</strain>
    </source>
</reference>
<dbReference type="EMBL" id="JAPAAF010000045">
    <property type="protein sequence ID" value="MCW0484668.1"/>
    <property type="molecule type" value="Genomic_DNA"/>
</dbReference>
<comment type="caution">
    <text evidence="1">The sequence shown here is derived from an EMBL/GenBank/DDBJ whole genome shotgun (WGS) entry which is preliminary data.</text>
</comment>